<accession>A0A8C7CGN1</accession>
<evidence type="ECO:0000256" key="4">
    <source>
        <dbReference type="ARBA" id="ARBA00022679"/>
    </source>
</evidence>
<evidence type="ECO:0000256" key="10">
    <source>
        <dbReference type="ARBA" id="ARBA00038150"/>
    </source>
</evidence>
<evidence type="ECO:0000256" key="3">
    <source>
        <dbReference type="ARBA" id="ARBA00022676"/>
    </source>
</evidence>
<organism evidence="12 13">
    <name type="scientific">Oncorhynchus kisutch</name>
    <name type="common">Coho salmon</name>
    <name type="synonym">Salmo kisutch</name>
    <dbReference type="NCBI Taxonomy" id="8019"/>
    <lineage>
        <taxon>Eukaryota</taxon>
        <taxon>Metazoa</taxon>
        <taxon>Chordata</taxon>
        <taxon>Craniata</taxon>
        <taxon>Vertebrata</taxon>
        <taxon>Euteleostomi</taxon>
        <taxon>Actinopterygii</taxon>
        <taxon>Neopterygii</taxon>
        <taxon>Teleostei</taxon>
        <taxon>Protacanthopterygii</taxon>
        <taxon>Salmoniformes</taxon>
        <taxon>Salmonidae</taxon>
        <taxon>Salmoninae</taxon>
        <taxon>Oncorhynchus</taxon>
    </lineage>
</organism>
<dbReference type="Ensembl" id="ENSOKIT00005004300.1">
    <property type="protein sequence ID" value="ENSOKIP00005004108.1"/>
    <property type="gene ID" value="ENSOKIG00005001850.1"/>
</dbReference>
<keyword evidence="9" id="KW-0325">Glycoprotein</keyword>
<comment type="subcellular location">
    <subcellularLocation>
        <location evidence="1">Golgi apparatus membrane</location>
        <topology evidence="1">Single-pass type II membrane protein</topology>
    </subcellularLocation>
</comment>
<evidence type="ECO:0000256" key="5">
    <source>
        <dbReference type="ARBA" id="ARBA00022692"/>
    </source>
</evidence>
<evidence type="ECO:0000256" key="8">
    <source>
        <dbReference type="ARBA" id="ARBA00023136"/>
    </source>
</evidence>
<evidence type="ECO:0000256" key="7">
    <source>
        <dbReference type="ARBA" id="ARBA00022989"/>
    </source>
</evidence>
<keyword evidence="4" id="KW-0808">Transferase</keyword>
<proteinExistence type="inferred from homology"/>
<dbReference type="GeneTree" id="ENSGT00940000159721"/>
<keyword evidence="6" id="KW-0735">Signal-anchor</keyword>
<reference evidence="12" key="1">
    <citation type="submission" date="2025-08" db="UniProtKB">
        <authorList>
            <consortium name="Ensembl"/>
        </authorList>
    </citation>
    <scope>IDENTIFICATION</scope>
</reference>
<evidence type="ECO:0000256" key="2">
    <source>
        <dbReference type="ARBA" id="ARBA00004922"/>
    </source>
</evidence>
<keyword evidence="3" id="KW-0328">Glycosyltransferase</keyword>
<dbReference type="PANTHER" id="PTHR19297">
    <property type="entry name" value="GLYCOSYLTRANSFERASE 14 FAMILY MEMBER"/>
    <property type="match status" value="1"/>
</dbReference>
<evidence type="ECO:0000256" key="9">
    <source>
        <dbReference type="ARBA" id="ARBA00023180"/>
    </source>
</evidence>
<dbReference type="AlphaFoldDB" id="A0A8C7CGN1"/>
<keyword evidence="8 11" id="KW-0472">Membrane</keyword>
<evidence type="ECO:0000256" key="11">
    <source>
        <dbReference type="SAM" id="Phobius"/>
    </source>
</evidence>
<dbReference type="PANTHER" id="PTHR19297:SF7">
    <property type="entry name" value="BETA-1,3-GALACTOSYL-O-GLYCOSYL-GLYCOPROTEIN BETA-1,6-N-ACETYLGLUCOSAMINYLTRANSFERASE 4"/>
    <property type="match status" value="1"/>
</dbReference>
<evidence type="ECO:0000313" key="13">
    <source>
        <dbReference type="Proteomes" id="UP000694557"/>
    </source>
</evidence>
<dbReference type="GO" id="GO:0008375">
    <property type="term" value="F:acetylglucosaminyltransferase activity"/>
    <property type="evidence" value="ECO:0007669"/>
    <property type="project" value="TreeGrafter"/>
</dbReference>
<dbReference type="GO" id="GO:0000139">
    <property type="term" value="C:Golgi membrane"/>
    <property type="evidence" value="ECO:0007669"/>
    <property type="project" value="UniProtKB-SubCell"/>
</dbReference>
<keyword evidence="7 11" id="KW-1133">Transmembrane helix</keyword>
<sequence length="507" mass="58744">MSQCQQWVENLTFAHVSVTACSVCVCVCLPPLPLSHSATPPLQAIERQRSGERERERERQTGLMTVLNFPNQVPSQIMKIRCALFHKLRQRCFLLSLALLLLCLLKLFYVKVTLRNSFYIEPYGLTDRSSQNPNHQYNINCTAIYQLDPVEVGKSLEIRRKVIVDLEDDRLVSLTSDCQRYIETRGYDVIPVSEEERGFPLAYSLVVHKNAAMVERIFRATYASHNLYCIHYDQKSSQSFIAAMRNLAHCFPNLFLASKLESVQYAHITRLNADLNCLNDLLERSEVKWKYVINLCGQDFPLRSNGELVSELQALNGANMLETSRPSELKKQRFRFQHQLKDVPYEYRRIPVRTTQAKAPPPHDIEMFIGSAYFVLSRDFVLFVETSRVARDFLEWSADTYSPDEHFWATLTRIPGVPGEISRSAPDVTDLKSKTRLVKWNYLEGSLYPPCTGTHMRSVCIYGAAELRWLLNYGHWFANKFDPKVDPVLIKCLEEKLEEKRRQWEKK</sequence>
<dbReference type="InterPro" id="IPR003406">
    <property type="entry name" value="Glyco_trans_14"/>
</dbReference>
<evidence type="ECO:0000256" key="6">
    <source>
        <dbReference type="ARBA" id="ARBA00022968"/>
    </source>
</evidence>
<gene>
    <name evidence="12" type="primary">GCNT4</name>
    <name evidence="12" type="synonym">LOC109896213</name>
</gene>
<name>A0A8C7CGN1_ONCKI</name>
<comment type="pathway">
    <text evidence="2">Protein modification; protein glycosylation.</text>
</comment>
<evidence type="ECO:0000256" key="1">
    <source>
        <dbReference type="ARBA" id="ARBA00004323"/>
    </source>
</evidence>
<protein>
    <submittedName>
        <fullName evidence="12">Glucosaminyl (N-acetyl) transferase 4a</fullName>
    </submittedName>
</protein>
<evidence type="ECO:0000313" key="12">
    <source>
        <dbReference type="Ensembl" id="ENSOKIP00005004108.1"/>
    </source>
</evidence>
<dbReference type="Pfam" id="PF02485">
    <property type="entry name" value="Branch"/>
    <property type="match status" value="1"/>
</dbReference>
<reference evidence="12" key="2">
    <citation type="submission" date="2025-09" db="UniProtKB">
        <authorList>
            <consortium name="Ensembl"/>
        </authorList>
    </citation>
    <scope>IDENTIFICATION</scope>
</reference>
<keyword evidence="5 11" id="KW-0812">Transmembrane</keyword>
<feature type="transmembrane region" description="Helical" evidence="11">
    <location>
        <begin position="92"/>
        <end position="110"/>
    </location>
</feature>
<dbReference type="Proteomes" id="UP000694557">
    <property type="component" value="Unassembled WGS sequence"/>
</dbReference>
<keyword evidence="13" id="KW-1185">Reference proteome</keyword>
<comment type="similarity">
    <text evidence="10">Belongs to the glycosyltransferase 14 family.</text>
</comment>